<feature type="chain" id="PRO_5028855401" evidence="1">
    <location>
        <begin position="19"/>
        <end position="135"/>
    </location>
</feature>
<name>A0A7I0IKH4_9LEPT</name>
<keyword evidence="1" id="KW-0732">Signal</keyword>
<dbReference type="Proteomes" id="UP000297613">
    <property type="component" value="Unassembled WGS sequence"/>
</dbReference>
<dbReference type="Gene3D" id="3.60.15.10">
    <property type="entry name" value="Ribonuclease Z/Hydroxyacylglutathione hydrolase-like"/>
    <property type="match status" value="1"/>
</dbReference>
<feature type="non-terminal residue" evidence="2">
    <location>
        <position position="135"/>
    </location>
</feature>
<feature type="signal peptide" evidence="1">
    <location>
        <begin position="1"/>
        <end position="18"/>
    </location>
</feature>
<accession>A0A7I0IKH4</accession>
<proteinExistence type="predicted"/>
<dbReference type="GO" id="GO:0016787">
    <property type="term" value="F:hydrolase activity"/>
    <property type="evidence" value="ECO:0007669"/>
    <property type="project" value="UniProtKB-KW"/>
</dbReference>
<gene>
    <name evidence="2" type="ORF">EHQ83_15780</name>
</gene>
<evidence type="ECO:0000313" key="2">
    <source>
        <dbReference type="EMBL" id="TGL81028.1"/>
    </source>
</evidence>
<organism evidence="2 3">
    <name type="scientific">Leptospira yasudae</name>
    <dbReference type="NCBI Taxonomy" id="2202201"/>
    <lineage>
        <taxon>Bacteria</taxon>
        <taxon>Pseudomonadati</taxon>
        <taxon>Spirochaetota</taxon>
        <taxon>Spirochaetia</taxon>
        <taxon>Leptospirales</taxon>
        <taxon>Leptospiraceae</taxon>
        <taxon>Leptospira</taxon>
    </lineage>
</organism>
<dbReference type="EMBL" id="RQGM01000063">
    <property type="protein sequence ID" value="TGL81028.1"/>
    <property type="molecule type" value="Genomic_DNA"/>
</dbReference>
<keyword evidence="2" id="KW-0378">Hydrolase</keyword>
<comment type="caution">
    <text evidence="2">The sequence shown here is derived from an EMBL/GenBank/DDBJ whole genome shotgun (WGS) entry which is preliminary data.</text>
</comment>
<evidence type="ECO:0000256" key="1">
    <source>
        <dbReference type="SAM" id="SignalP"/>
    </source>
</evidence>
<protein>
    <submittedName>
        <fullName evidence="2">MBL fold metallo-hydrolase</fullName>
    </submittedName>
</protein>
<reference evidence="2 3" key="1">
    <citation type="journal article" date="2019" name="PLoS Negl. Trop. Dis.">
        <title>Revisiting the worldwide diversity of Leptospira species in the environment.</title>
        <authorList>
            <person name="Vincent A.T."/>
            <person name="Schiettekatte O."/>
            <person name="Bourhy P."/>
            <person name="Veyrier F.J."/>
            <person name="Picardeau M."/>
        </authorList>
    </citation>
    <scope>NUCLEOTIDE SEQUENCE [LARGE SCALE GENOMIC DNA]</scope>
    <source>
        <strain evidence="2 3">201702445</strain>
    </source>
</reference>
<dbReference type="InterPro" id="IPR036866">
    <property type="entry name" value="RibonucZ/Hydroxyglut_hydro"/>
</dbReference>
<sequence length="135" mass="15645">MKKFLFVFLIFVSVTLLLQTCFPVDPERVRSSHFQNGKYHNVEEDERLNKSFFSVLRWKIFGPVDPLTVEGNVEKIPDVIPRKKEDFLAPEGKVRIIWLGHATVWIAANFHGKRMHILTDPIFTGVPPFVTRLTP</sequence>
<dbReference type="AlphaFoldDB" id="A0A7I0IKH4"/>
<evidence type="ECO:0000313" key="3">
    <source>
        <dbReference type="Proteomes" id="UP000297613"/>
    </source>
</evidence>